<dbReference type="NCBIfam" id="NF005722">
    <property type="entry name" value="PRK07539.1-2"/>
    <property type="match status" value="1"/>
</dbReference>
<dbReference type="Proteomes" id="UP001595904">
    <property type="component" value="Unassembled WGS sequence"/>
</dbReference>
<protein>
    <recommendedName>
        <fullName evidence="2">NADH-quinone oxidoreductase subunit E</fullName>
    </recommendedName>
    <alternativeName>
        <fullName evidence="7">NADH dehydrogenase I subunit E</fullName>
    </alternativeName>
    <alternativeName>
        <fullName evidence="8">NDH-1 subunit E</fullName>
    </alternativeName>
</protein>
<proteinExistence type="inferred from homology"/>
<comment type="caution">
    <text evidence="11">The sequence shown here is derived from an EMBL/GenBank/DDBJ whole genome shotgun (WGS) entry which is preliminary data.</text>
</comment>
<evidence type="ECO:0000256" key="4">
    <source>
        <dbReference type="ARBA" id="ARBA00022723"/>
    </source>
</evidence>
<dbReference type="InterPro" id="IPR002023">
    <property type="entry name" value="NuoE-like"/>
</dbReference>
<keyword evidence="5" id="KW-0408">Iron</keyword>
<keyword evidence="11" id="KW-0560">Oxidoreductase</keyword>
<dbReference type="InterPro" id="IPR041921">
    <property type="entry name" value="NuoE_N"/>
</dbReference>
<dbReference type="EMBL" id="JBHSDU010000001">
    <property type="protein sequence ID" value="MFC4308222.1"/>
    <property type="molecule type" value="Genomic_DNA"/>
</dbReference>
<dbReference type="Gene3D" id="3.40.30.10">
    <property type="entry name" value="Glutaredoxin"/>
    <property type="match status" value="1"/>
</dbReference>
<dbReference type="Pfam" id="PF01257">
    <property type="entry name" value="2Fe-2S_thioredx"/>
    <property type="match status" value="1"/>
</dbReference>
<dbReference type="PANTHER" id="PTHR10371">
    <property type="entry name" value="NADH DEHYDROGENASE UBIQUINONE FLAVOPROTEIN 2, MITOCHONDRIAL"/>
    <property type="match status" value="1"/>
</dbReference>
<name>A0ABV8SMN0_9GAMM</name>
<keyword evidence="12" id="KW-1185">Reference proteome</keyword>
<dbReference type="CDD" id="cd03064">
    <property type="entry name" value="TRX_Fd_NuoE"/>
    <property type="match status" value="1"/>
</dbReference>
<feature type="region of interest" description="Disordered" evidence="10">
    <location>
        <begin position="1"/>
        <end position="27"/>
    </location>
</feature>
<dbReference type="InterPro" id="IPR036249">
    <property type="entry name" value="Thioredoxin-like_sf"/>
</dbReference>
<keyword evidence="3" id="KW-0001">2Fe-2S</keyword>
<dbReference type="RefSeq" id="WP_380595174.1">
    <property type="nucleotide sequence ID" value="NZ_JBHSDU010000001.1"/>
</dbReference>
<accession>A0ABV8SMN0</accession>
<keyword evidence="4" id="KW-0479">Metal-binding</keyword>
<reference evidence="12" key="1">
    <citation type="journal article" date="2019" name="Int. J. Syst. Evol. Microbiol.">
        <title>The Global Catalogue of Microorganisms (GCM) 10K type strain sequencing project: providing services to taxonomists for standard genome sequencing and annotation.</title>
        <authorList>
            <consortium name="The Broad Institute Genomics Platform"/>
            <consortium name="The Broad Institute Genome Sequencing Center for Infectious Disease"/>
            <person name="Wu L."/>
            <person name="Ma J."/>
        </authorList>
    </citation>
    <scope>NUCLEOTIDE SEQUENCE [LARGE SCALE GENOMIC DNA]</scope>
    <source>
        <strain evidence="12">CGMCC 1.10759</strain>
    </source>
</reference>
<evidence type="ECO:0000313" key="11">
    <source>
        <dbReference type="EMBL" id="MFC4308222.1"/>
    </source>
</evidence>
<dbReference type="NCBIfam" id="TIGR01958">
    <property type="entry name" value="nuoE_fam"/>
    <property type="match status" value="1"/>
</dbReference>
<comment type="similarity">
    <text evidence="1">Belongs to the complex I 24 kDa subunit family.</text>
</comment>
<evidence type="ECO:0000256" key="9">
    <source>
        <dbReference type="ARBA" id="ARBA00034078"/>
    </source>
</evidence>
<keyword evidence="6" id="KW-0411">Iron-sulfur</keyword>
<dbReference type="Gene3D" id="1.10.10.1590">
    <property type="entry name" value="NADH-quinone oxidoreductase subunit E"/>
    <property type="match status" value="1"/>
</dbReference>
<organism evidence="11 12">
    <name type="scientific">Steroidobacter flavus</name>
    <dbReference type="NCBI Taxonomy" id="1842136"/>
    <lineage>
        <taxon>Bacteria</taxon>
        <taxon>Pseudomonadati</taxon>
        <taxon>Pseudomonadota</taxon>
        <taxon>Gammaproteobacteria</taxon>
        <taxon>Steroidobacterales</taxon>
        <taxon>Steroidobacteraceae</taxon>
        <taxon>Steroidobacter</taxon>
    </lineage>
</organism>
<evidence type="ECO:0000313" key="12">
    <source>
        <dbReference type="Proteomes" id="UP001595904"/>
    </source>
</evidence>
<gene>
    <name evidence="11" type="primary">nuoE</name>
    <name evidence="11" type="ORF">ACFPN2_03925</name>
</gene>
<dbReference type="PANTHER" id="PTHR10371:SF3">
    <property type="entry name" value="NADH DEHYDROGENASE [UBIQUINONE] FLAVOPROTEIN 2, MITOCHONDRIAL"/>
    <property type="match status" value="1"/>
</dbReference>
<evidence type="ECO:0000256" key="7">
    <source>
        <dbReference type="ARBA" id="ARBA00031580"/>
    </source>
</evidence>
<evidence type="ECO:0000256" key="1">
    <source>
        <dbReference type="ARBA" id="ARBA00010643"/>
    </source>
</evidence>
<dbReference type="SUPFAM" id="SSF52833">
    <property type="entry name" value="Thioredoxin-like"/>
    <property type="match status" value="1"/>
</dbReference>
<dbReference type="InterPro" id="IPR042128">
    <property type="entry name" value="NuoE_dom"/>
</dbReference>
<evidence type="ECO:0000256" key="8">
    <source>
        <dbReference type="ARBA" id="ARBA00032788"/>
    </source>
</evidence>
<evidence type="ECO:0000256" key="10">
    <source>
        <dbReference type="SAM" id="MobiDB-lite"/>
    </source>
</evidence>
<comment type="cofactor">
    <cofactor evidence="9">
        <name>[2Fe-2S] cluster</name>
        <dbReference type="ChEBI" id="CHEBI:190135"/>
    </cofactor>
</comment>
<dbReference type="GO" id="GO:0050136">
    <property type="term" value="F:NADH dehydrogenase (quinone) (non-electrogenic) activity"/>
    <property type="evidence" value="ECO:0007669"/>
    <property type="project" value="UniProtKB-EC"/>
</dbReference>
<evidence type="ECO:0000256" key="5">
    <source>
        <dbReference type="ARBA" id="ARBA00023004"/>
    </source>
</evidence>
<evidence type="ECO:0000256" key="3">
    <source>
        <dbReference type="ARBA" id="ARBA00022714"/>
    </source>
</evidence>
<evidence type="ECO:0000256" key="6">
    <source>
        <dbReference type="ARBA" id="ARBA00023014"/>
    </source>
</evidence>
<sequence length="196" mass="21717">MSGTQDPGSNDGGKSAPELDEIDTGNVAHDAPHGAYKGVLSEHARHEIDHWLTKFPPDRKRSAVIAALRAVQHDIGGYLTKESMDAVAEYIGLPPIQVYEVATFYSMFETKPVGRHSISVCTNISCMLCGGEDMLSHVEKRLGIKVGESTPDGRFFLKREEECLAACNNAPMMMVDHVYYENLTPEKIDEILDRHK</sequence>
<evidence type="ECO:0000256" key="2">
    <source>
        <dbReference type="ARBA" id="ARBA00019898"/>
    </source>
</evidence>